<feature type="signal peptide" evidence="4">
    <location>
        <begin position="1"/>
        <end position="21"/>
    </location>
</feature>
<dbReference type="PANTHER" id="PTHR35603">
    <property type="match status" value="1"/>
</dbReference>
<reference evidence="6 7" key="1">
    <citation type="submission" date="2018-05" db="EMBL/GenBank/DDBJ databases">
        <title>Vibrio limimaris sp. nov., isolated from marine sediment.</title>
        <authorList>
            <person name="Li C.-M."/>
        </authorList>
    </citation>
    <scope>NUCLEOTIDE SEQUENCE [LARGE SCALE GENOMIC DNA]</scope>
    <source>
        <strain evidence="6 7">E4404</strain>
    </source>
</reference>
<evidence type="ECO:0000259" key="5">
    <source>
        <dbReference type="Pfam" id="PF05433"/>
    </source>
</evidence>
<dbReference type="InterPro" id="IPR008816">
    <property type="entry name" value="Gly_zipper_2TM_dom"/>
</dbReference>
<dbReference type="AlphaFoldDB" id="A0A2U3B9M5"/>
<evidence type="ECO:0000313" key="7">
    <source>
        <dbReference type="Proteomes" id="UP000245362"/>
    </source>
</evidence>
<dbReference type="Proteomes" id="UP000245362">
    <property type="component" value="Unassembled WGS sequence"/>
</dbReference>
<dbReference type="PANTHER" id="PTHR35603:SF2">
    <property type="entry name" value="OUTER MEMBRANE LIPOPROTEIN"/>
    <property type="match status" value="1"/>
</dbReference>
<evidence type="ECO:0000256" key="3">
    <source>
        <dbReference type="SAM" id="MobiDB-lite"/>
    </source>
</evidence>
<evidence type="ECO:0000256" key="2">
    <source>
        <dbReference type="ARBA" id="ARBA00023136"/>
    </source>
</evidence>
<feature type="domain" description="Glycine zipper 2TM" evidence="5">
    <location>
        <begin position="71"/>
        <end position="111"/>
    </location>
</feature>
<keyword evidence="7" id="KW-1185">Reference proteome</keyword>
<evidence type="ECO:0000256" key="1">
    <source>
        <dbReference type="ARBA" id="ARBA00004370"/>
    </source>
</evidence>
<feature type="chain" id="PRO_5015638685" description="Glycine zipper 2TM domain-containing protein" evidence="4">
    <location>
        <begin position="22"/>
        <end position="194"/>
    </location>
</feature>
<evidence type="ECO:0000256" key="4">
    <source>
        <dbReference type="SAM" id="SignalP"/>
    </source>
</evidence>
<dbReference type="EMBL" id="QFWT01000004">
    <property type="protein sequence ID" value="PWI33477.1"/>
    <property type="molecule type" value="Genomic_DNA"/>
</dbReference>
<dbReference type="OrthoDB" id="8909257at2"/>
<protein>
    <recommendedName>
        <fullName evidence="5">Glycine zipper 2TM domain-containing protein</fullName>
    </recommendedName>
</protein>
<accession>A0A2U3B9M5</accession>
<keyword evidence="2" id="KW-0472">Membrane</keyword>
<dbReference type="Pfam" id="PF05433">
    <property type="entry name" value="Rick_17kDa_Anti"/>
    <property type="match status" value="1"/>
</dbReference>
<dbReference type="InterPro" id="IPR051407">
    <property type="entry name" value="Bact_OM_lipoprot/Surf_antigen"/>
</dbReference>
<proteinExistence type="predicted"/>
<sequence length="194" mass="21606">MKKLTVTAIIITACLSTNVMAREHARYDYARVVSSTPVYDHIARRVPIQTCRNNDHRYHSPRPKDSSVVPVVVGGVIGGAVGHSIGSSRTDKQIGMIAGTVIGATIGANIEQGGQHHHQAPGHQCSTTYQVEYEQVLIGFDVIYQYHGHRYHTHTKHRPNKRIQVPVKGRPGRKHIKGHPGNVAMNPRHHDKRY</sequence>
<comment type="subcellular location">
    <subcellularLocation>
        <location evidence="1">Membrane</location>
    </subcellularLocation>
</comment>
<name>A0A2U3B9M5_9VIBR</name>
<keyword evidence="4" id="KW-0732">Signal</keyword>
<organism evidence="6 7">
    <name type="scientific">Vibrio albus</name>
    <dbReference type="NCBI Taxonomy" id="2200953"/>
    <lineage>
        <taxon>Bacteria</taxon>
        <taxon>Pseudomonadati</taxon>
        <taxon>Pseudomonadota</taxon>
        <taxon>Gammaproteobacteria</taxon>
        <taxon>Vibrionales</taxon>
        <taxon>Vibrionaceae</taxon>
        <taxon>Vibrio</taxon>
    </lineage>
</organism>
<feature type="region of interest" description="Disordered" evidence="3">
    <location>
        <begin position="166"/>
        <end position="194"/>
    </location>
</feature>
<evidence type="ECO:0000313" key="6">
    <source>
        <dbReference type="EMBL" id="PWI33477.1"/>
    </source>
</evidence>
<dbReference type="GO" id="GO:0019867">
    <property type="term" value="C:outer membrane"/>
    <property type="evidence" value="ECO:0007669"/>
    <property type="project" value="InterPro"/>
</dbReference>
<comment type="caution">
    <text evidence="6">The sequence shown here is derived from an EMBL/GenBank/DDBJ whole genome shotgun (WGS) entry which is preliminary data.</text>
</comment>
<dbReference type="RefSeq" id="WP_109319468.1">
    <property type="nucleotide sequence ID" value="NZ_QFWT01000004.1"/>
</dbReference>
<gene>
    <name evidence="6" type="ORF">DI392_08370</name>
</gene>